<dbReference type="Gene3D" id="1.40.20.10">
    <property type="entry name" value="CHAD domain"/>
    <property type="match status" value="1"/>
</dbReference>
<dbReference type="PANTHER" id="PTHR39339:SF1">
    <property type="entry name" value="CHAD DOMAIN-CONTAINING PROTEIN"/>
    <property type="match status" value="1"/>
</dbReference>
<dbReference type="InterPro" id="IPR038186">
    <property type="entry name" value="CHAD_dom_sf"/>
</dbReference>
<gene>
    <name evidence="2" type="ORF">UFOPK3674_00494</name>
</gene>
<reference evidence="2" key="1">
    <citation type="submission" date="2020-05" db="EMBL/GenBank/DDBJ databases">
        <authorList>
            <person name="Chiriac C."/>
            <person name="Salcher M."/>
            <person name="Ghai R."/>
            <person name="Kavagutti S V."/>
        </authorList>
    </citation>
    <scope>NUCLEOTIDE SEQUENCE</scope>
</reference>
<evidence type="ECO:0000313" key="2">
    <source>
        <dbReference type="EMBL" id="CAB4920099.1"/>
    </source>
</evidence>
<dbReference type="InterPro" id="IPR007899">
    <property type="entry name" value="CHAD_dom"/>
</dbReference>
<dbReference type="EMBL" id="CAFBMX010000002">
    <property type="protein sequence ID" value="CAB4920099.1"/>
    <property type="molecule type" value="Genomic_DNA"/>
</dbReference>
<dbReference type="AlphaFoldDB" id="A0A6J7HV76"/>
<dbReference type="Pfam" id="PF05235">
    <property type="entry name" value="CHAD"/>
    <property type="match status" value="1"/>
</dbReference>
<accession>A0A6J7HV76</accession>
<dbReference type="PANTHER" id="PTHR39339">
    <property type="entry name" value="SLR1444 PROTEIN"/>
    <property type="match status" value="1"/>
</dbReference>
<protein>
    <submittedName>
        <fullName evidence="2">Unannotated protein</fullName>
    </submittedName>
</protein>
<name>A0A6J7HV76_9ZZZZ</name>
<evidence type="ECO:0000259" key="1">
    <source>
        <dbReference type="Pfam" id="PF05235"/>
    </source>
</evidence>
<feature type="domain" description="CHAD" evidence="1">
    <location>
        <begin position="28"/>
        <end position="159"/>
    </location>
</feature>
<organism evidence="2">
    <name type="scientific">freshwater metagenome</name>
    <dbReference type="NCBI Taxonomy" id="449393"/>
    <lineage>
        <taxon>unclassified sequences</taxon>
        <taxon>metagenomes</taxon>
        <taxon>ecological metagenomes</taxon>
    </lineage>
</organism>
<proteinExistence type="predicted"/>
<sequence>MAKARDIPGLRGDMRYAEAAAETVAVRTQELFDHRAGVLDTSDIERVHAMRVATRRLRAVLEVYAPCFPGSLLRPALADVKELADALGARRDPDVELLALERFAAAVGPRERAGIERFAERTRSAQLAGNARLAAALGRADADDLRGRLEALVEHVGGQRPRPEGPD</sequence>